<feature type="domain" description="Ionotropic glutamate receptor C-terminal" evidence="5">
    <location>
        <begin position="70"/>
        <end position="298"/>
    </location>
</feature>
<dbReference type="EMBL" id="SDPU01000032">
    <property type="protein sequence ID" value="RYU10143.1"/>
    <property type="molecule type" value="Genomic_DNA"/>
</dbReference>
<dbReference type="InterPro" id="IPR001320">
    <property type="entry name" value="Iontro_rcpt_C"/>
</dbReference>
<dbReference type="PANTHER" id="PTHR35936">
    <property type="entry name" value="MEMBRANE-BOUND LYTIC MUREIN TRANSGLYCOSYLASE F"/>
    <property type="match status" value="1"/>
</dbReference>
<gene>
    <name evidence="6" type="ORF">ETU37_17155</name>
</gene>
<keyword evidence="1 3" id="KW-0732">Signal</keyword>
<evidence type="ECO:0000256" key="1">
    <source>
        <dbReference type="ARBA" id="ARBA00022729"/>
    </source>
</evidence>
<dbReference type="CDD" id="cd13530">
    <property type="entry name" value="PBP2_peptides_like"/>
    <property type="match status" value="1"/>
</dbReference>
<accession>A0A4Q5IW55</accession>
<dbReference type="InterPro" id="IPR001638">
    <property type="entry name" value="Solute-binding_3/MltF_N"/>
</dbReference>
<reference evidence="6 7" key="1">
    <citation type="submission" date="2019-01" db="EMBL/GenBank/DDBJ databases">
        <title>Nocardioides guangzhouensis sp. nov., an actinobacterium isolated from soil.</title>
        <authorList>
            <person name="Fu Y."/>
            <person name="Cai Y."/>
            <person name="Lin Z."/>
            <person name="Chen P."/>
        </authorList>
    </citation>
    <scope>NUCLEOTIDE SEQUENCE [LARGE SCALE GENOMIC DNA]</scope>
    <source>
        <strain evidence="6 7">NBRC 105384</strain>
    </source>
</reference>
<evidence type="ECO:0000256" key="3">
    <source>
        <dbReference type="SAM" id="SignalP"/>
    </source>
</evidence>
<feature type="compositionally biased region" description="Low complexity" evidence="2">
    <location>
        <begin position="40"/>
        <end position="77"/>
    </location>
</feature>
<feature type="signal peptide" evidence="3">
    <location>
        <begin position="1"/>
        <end position="31"/>
    </location>
</feature>
<dbReference type="PROSITE" id="PS51257">
    <property type="entry name" value="PROKAR_LIPOPROTEIN"/>
    <property type="match status" value="1"/>
</dbReference>
<keyword evidence="7" id="KW-1185">Reference proteome</keyword>
<feature type="region of interest" description="Disordered" evidence="2">
    <location>
        <begin position="34"/>
        <end position="91"/>
    </location>
</feature>
<dbReference type="SUPFAM" id="SSF53850">
    <property type="entry name" value="Periplasmic binding protein-like II"/>
    <property type="match status" value="1"/>
</dbReference>
<protein>
    <submittedName>
        <fullName evidence="6">Amino acid ABC transporter substrate-binding protein</fullName>
    </submittedName>
</protein>
<evidence type="ECO:0000259" key="5">
    <source>
        <dbReference type="SMART" id="SM00079"/>
    </source>
</evidence>
<evidence type="ECO:0000313" key="7">
    <source>
        <dbReference type="Proteomes" id="UP000291189"/>
    </source>
</evidence>
<proteinExistence type="predicted"/>
<dbReference type="Gene3D" id="3.40.190.10">
    <property type="entry name" value="Periplasmic binding protein-like II"/>
    <property type="match status" value="2"/>
</dbReference>
<dbReference type="SMART" id="SM00079">
    <property type="entry name" value="PBPe"/>
    <property type="match status" value="1"/>
</dbReference>
<dbReference type="Pfam" id="PF00497">
    <property type="entry name" value="SBP_bac_3"/>
    <property type="match status" value="1"/>
</dbReference>
<name>A0A4Q5IW55_9ACTN</name>
<evidence type="ECO:0000313" key="6">
    <source>
        <dbReference type="EMBL" id="RYU10143.1"/>
    </source>
</evidence>
<dbReference type="GO" id="GO:0016020">
    <property type="term" value="C:membrane"/>
    <property type="evidence" value="ECO:0007669"/>
    <property type="project" value="InterPro"/>
</dbReference>
<feature type="chain" id="PRO_5039357859" evidence="3">
    <location>
        <begin position="32"/>
        <end position="306"/>
    </location>
</feature>
<dbReference type="AlphaFoldDB" id="A0A4Q5IW55"/>
<evidence type="ECO:0000259" key="4">
    <source>
        <dbReference type="SMART" id="SM00062"/>
    </source>
</evidence>
<organism evidence="6 7">
    <name type="scientific">Nocardioides iriomotensis</name>
    <dbReference type="NCBI Taxonomy" id="715784"/>
    <lineage>
        <taxon>Bacteria</taxon>
        <taxon>Bacillati</taxon>
        <taxon>Actinomycetota</taxon>
        <taxon>Actinomycetes</taxon>
        <taxon>Propionibacteriales</taxon>
        <taxon>Nocardioidaceae</taxon>
        <taxon>Nocardioides</taxon>
    </lineage>
</organism>
<dbReference type="Proteomes" id="UP000291189">
    <property type="component" value="Unassembled WGS sequence"/>
</dbReference>
<evidence type="ECO:0000256" key="2">
    <source>
        <dbReference type="SAM" id="MobiDB-lite"/>
    </source>
</evidence>
<dbReference type="OrthoDB" id="8454826at2"/>
<dbReference type="GO" id="GO:0015276">
    <property type="term" value="F:ligand-gated monoatomic ion channel activity"/>
    <property type="evidence" value="ECO:0007669"/>
    <property type="project" value="InterPro"/>
</dbReference>
<comment type="caution">
    <text evidence="6">The sequence shown here is derived from an EMBL/GenBank/DDBJ whole genome shotgun (WGS) entry which is preliminary data.</text>
</comment>
<sequence>MRVPRSSRLRPGVAAAPVVAVLAALSLAACAPVEEDTGTAEEPTTSASAEASESADACATDSLPLTTPGTLTIGTDSPAYEPWFKDNDPTNGEGFESAVAYAVAEELGFTDDQVEWVKVPFNNSYAPGPKNFDFDINQISITPQRAEVVDFSDGYYTAAQALVALKDSPAGKATSIADLEDLNLSAQTGTTSLTVLREVIQPGRTINPFEDTNQAKQALNNGQIDGFLVDLPTAFYITAVEIPKATIVGQFQPEGGEPEQFGLLFEKGNELVGCVDQALASLEESGTLADLEQQWLSDVVDVPVLK</sequence>
<dbReference type="PANTHER" id="PTHR35936:SF17">
    <property type="entry name" value="ARGININE-BINDING EXTRACELLULAR PROTEIN ARTP"/>
    <property type="match status" value="1"/>
</dbReference>
<feature type="domain" description="Solute-binding protein family 3/N-terminal" evidence="4">
    <location>
        <begin position="70"/>
        <end position="299"/>
    </location>
</feature>
<dbReference type="RefSeq" id="WP_129988581.1">
    <property type="nucleotide sequence ID" value="NZ_SDPU01000032.1"/>
</dbReference>
<dbReference type="SMART" id="SM00062">
    <property type="entry name" value="PBPb"/>
    <property type="match status" value="1"/>
</dbReference>